<dbReference type="Proteomes" id="UP001057402">
    <property type="component" value="Chromosome 2"/>
</dbReference>
<evidence type="ECO:0000313" key="1">
    <source>
        <dbReference type="EMBL" id="KAI4386289.1"/>
    </source>
</evidence>
<organism evidence="1 2">
    <name type="scientific">Melastoma candidum</name>
    <dbReference type="NCBI Taxonomy" id="119954"/>
    <lineage>
        <taxon>Eukaryota</taxon>
        <taxon>Viridiplantae</taxon>
        <taxon>Streptophyta</taxon>
        <taxon>Embryophyta</taxon>
        <taxon>Tracheophyta</taxon>
        <taxon>Spermatophyta</taxon>
        <taxon>Magnoliopsida</taxon>
        <taxon>eudicotyledons</taxon>
        <taxon>Gunneridae</taxon>
        <taxon>Pentapetalae</taxon>
        <taxon>rosids</taxon>
        <taxon>malvids</taxon>
        <taxon>Myrtales</taxon>
        <taxon>Melastomataceae</taxon>
        <taxon>Melastomatoideae</taxon>
        <taxon>Melastomateae</taxon>
        <taxon>Melastoma</taxon>
    </lineage>
</organism>
<name>A0ACB9S5F6_9MYRT</name>
<proteinExistence type="predicted"/>
<comment type="caution">
    <text evidence="1">The sequence shown here is derived from an EMBL/GenBank/DDBJ whole genome shotgun (WGS) entry which is preliminary data.</text>
</comment>
<sequence>MEKLSITTLAVSSVVLMFLSVASAEEIYGRRLDAKAYSLEKQRLSHFRFYWHEIHNGKNPTAMTVVQPPLNATGASTGFGIVDIIDSPLTIAPEISSRMVARAQGLYTSTSQEEVALLMVMNFVFLEGEYNGSTITVMGRNPVFHEVREMPVVGGSGLFRFAQGYAELRTHSFDPKIRNANIEYNVFVMH</sequence>
<reference evidence="2" key="1">
    <citation type="journal article" date="2023" name="Front. Plant Sci.">
        <title>Chromosomal-level genome assembly of Melastoma candidum provides insights into trichome evolution.</title>
        <authorList>
            <person name="Zhong Y."/>
            <person name="Wu W."/>
            <person name="Sun C."/>
            <person name="Zou P."/>
            <person name="Liu Y."/>
            <person name="Dai S."/>
            <person name="Zhou R."/>
        </authorList>
    </citation>
    <scope>NUCLEOTIDE SEQUENCE [LARGE SCALE GENOMIC DNA]</scope>
</reference>
<keyword evidence="2" id="KW-1185">Reference proteome</keyword>
<protein>
    <submittedName>
        <fullName evidence="1">Uncharacterized protein</fullName>
    </submittedName>
</protein>
<dbReference type="EMBL" id="CM042881">
    <property type="protein sequence ID" value="KAI4386289.1"/>
    <property type="molecule type" value="Genomic_DNA"/>
</dbReference>
<gene>
    <name evidence="1" type="ORF">MLD38_004234</name>
</gene>
<evidence type="ECO:0000313" key="2">
    <source>
        <dbReference type="Proteomes" id="UP001057402"/>
    </source>
</evidence>
<accession>A0ACB9S5F6</accession>